<reference evidence="2" key="1">
    <citation type="submission" date="2023-08" db="EMBL/GenBank/DDBJ databases">
        <authorList>
            <person name="Alioto T."/>
            <person name="Alioto T."/>
            <person name="Gomez Garrido J."/>
        </authorList>
    </citation>
    <scope>NUCLEOTIDE SEQUENCE</scope>
</reference>
<dbReference type="InterPro" id="IPR028126">
    <property type="entry name" value="Spexin"/>
</dbReference>
<dbReference type="Pfam" id="PF15171">
    <property type="entry name" value="Spexin"/>
    <property type="match status" value="1"/>
</dbReference>
<dbReference type="EMBL" id="OY660868">
    <property type="protein sequence ID" value="CAJ1057090.1"/>
    <property type="molecule type" value="Genomic_DNA"/>
</dbReference>
<dbReference type="AlphaFoldDB" id="A0AAV1F850"/>
<feature type="chain" id="PRO_5043965131" evidence="1">
    <location>
        <begin position="22"/>
        <end position="102"/>
    </location>
</feature>
<keyword evidence="1" id="KW-0732">Signal</keyword>
<evidence type="ECO:0000313" key="3">
    <source>
        <dbReference type="Proteomes" id="UP001178508"/>
    </source>
</evidence>
<proteinExistence type="predicted"/>
<keyword evidence="3" id="KW-1185">Reference proteome</keyword>
<feature type="signal peptide" evidence="1">
    <location>
        <begin position="1"/>
        <end position="21"/>
    </location>
</feature>
<organism evidence="2 3">
    <name type="scientific">Xyrichtys novacula</name>
    <name type="common">Pearly razorfish</name>
    <name type="synonym">Hemipteronotus novacula</name>
    <dbReference type="NCBI Taxonomy" id="13765"/>
    <lineage>
        <taxon>Eukaryota</taxon>
        <taxon>Metazoa</taxon>
        <taxon>Chordata</taxon>
        <taxon>Craniata</taxon>
        <taxon>Vertebrata</taxon>
        <taxon>Euteleostomi</taxon>
        <taxon>Actinopterygii</taxon>
        <taxon>Neopterygii</taxon>
        <taxon>Teleostei</taxon>
        <taxon>Neoteleostei</taxon>
        <taxon>Acanthomorphata</taxon>
        <taxon>Eupercaria</taxon>
        <taxon>Labriformes</taxon>
        <taxon>Labridae</taxon>
        <taxon>Xyrichtys</taxon>
    </lineage>
</organism>
<sequence>MKINLSVVWTCSLIILLVVESYQTQKQNVNWGPQSMMYLKGKHGRRFVLDDVNRVLKLRSLEHLQGWSSLLRGIRGLQTRDFSVPGNMMSSKRVLIQSLKKR</sequence>
<dbReference type="GO" id="GO:0005184">
    <property type="term" value="F:neuropeptide hormone activity"/>
    <property type="evidence" value="ECO:0007669"/>
    <property type="project" value="InterPro"/>
</dbReference>
<dbReference type="Proteomes" id="UP001178508">
    <property type="component" value="Chromosome 5"/>
</dbReference>
<evidence type="ECO:0000313" key="2">
    <source>
        <dbReference type="EMBL" id="CAJ1057090.1"/>
    </source>
</evidence>
<evidence type="ECO:0000256" key="1">
    <source>
        <dbReference type="SAM" id="SignalP"/>
    </source>
</evidence>
<gene>
    <name evidence="2" type="ORF">XNOV1_A006332</name>
</gene>
<accession>A0AAV1F850</accession>
<protein>
    <submittedName>
        <fullName evidence="2">Spexin prohormone 2-like isoform X1</fullName>
    </submittedName>
</protein>
<name>A0AAV1F850_XYRNO</name>